<dbReference type="EMBL" id="CAXITT010000469">
    <property type="protein sequence ID" value="CAL1542083.1"/>
    <property type="molecule type" value="Genomic_DNA"/>
</dbReference>
<name>A0AAV2I5S9_LYMST</name>
<evidence type="ECO:0000256" key="1">
    <source>
        <dbReference type="SAM" id="MobiDB-lite"/>
    </source>
</evidence>
<organism evidence="2 3">
    <name type="scientific">Lymnaea stagnalis</name>
    <name type="common">Great pond snail</name>
    <name type="synonym">Helix stagnalis</name>
    <dbReference type="NCBI Taxonomy" id="6523"/>
    <lineage>
        <taxon>Eukaryota</taxon>
        <taxon>Metazoa</taxon>
        <taxon>Spiralia</taxon>
        <taxon>Lophotrochozoa</taxon>
        <taxon>Mollusca</taxon>
        <taxon>Gastropoda</taxon>
        <taxon>Heterobranchia</taxon>
        <taxon>Euthyneura</taxon>
        <taxon>Panpulmonata</taxon>
        <taxon>Hygrophila</taxon>
        <taxon>Lymnaeoidea</taxon>
        <taxon>Lymnaeidae</taxon>
        <taxon>Lymnaea</taxon>
    </lineage>
</organism>
<feature type="non-terminal residue" evidence="2">
    <location>
        <position position="113"/>
    </location>
</feature>
<dbReference type="AlphaFoldDB" id="A0AAV2I5S9"/>
<feature type="compositionally biased region" description="Basic and acidic residues" evidence="1">
    <location>
        <begin position="68"/>
        <end position="98"/>
    </location>
</feature>
<comment type="caution">
    <text evidence="2">The sequence shown here is derived from an EMBL/GenBank/DDBJ whole genome shotgun (WGS) entry which is preliminary data.</text>
</comment>
<sequence>MSLSGPPGFTHHTTVTSDSLHHYMSRQHQPKALPGVHDPRSPALNSRAVAIDSRGVAVDPRSAVGLNHDLRRGGHDEHQSREMKALDVGRVPPHDPRSLDSLPPKEAPRLMPE</sequence>
<gene>
    <name evidence="2" type="ORF">GSLYS_00015689001</name>
</gene>
<feature type="region of interest" description="Disordered" evidence="1">
    <location>
        <begin position="1"/>
        <end position="113"/>
    </location>
</feature>
<accession>A0AAV2I5S9</accession>
<protein>
    <submittedName>
        <fullName evidence="2">Uncharacterized protein</fullName>
    </submittedName>
</protein>
<reference evidence="2 3" key="1">
    <citation type="submission" date="2024-04" db="EMBL/GenBank/DDBJ databases">
        <authorList>
            <consortium name="Genoscope - CEA"/>
            <person name="William W."/>
        </authorList>
    </citation>
    <scope>NUCLEOTIDE SEQUENCE [LARGE SCALE GENOMIC DNA]</scope>
</reference>
<evidence type="ECO:0000313" key="3">
    <source>
        <dbReference type="Proteomes" id="UP001497497"/>
    </source>
</evidence>
<evidence type="ECO:0000313" key="2">
    <source>
        <dbReference type="EMBL" id="CAL1542083.1"/>
    </source>
</evidence>
<dbReference type="Proteomes" id="UP001497497">
    <property type="component" value="Unassembled WGS sequence"/>
</dbReference>
<proteinExistence type="predicted"/>
<keyword evidence="3" id="KW-1185">Reference proteome</keyword>